<dbReference type="CDD" id="cd03271">
    <property type="entry name" value="ABC_UvrA_II"/>
    <property type="match status" value="1"/>
</dbReference>
<dbReference type="InterPro" id="IPR027417">
    <property type="entry name" value="P-loop_NTPase"/>
</dbReference>
<comment type="caution">
    <text evidence="19">The sequence shown here is derived from an EMBL/GenBank/DDBJ whole genome shotgun (WGS) entry which is preliminary data.</text>
</comment>
<feature type="binding site" evidence="17">
    <location>
        <begin position="74"/>
        <end position="81"/>
    </location>
    <ligand>
        <name>ATP</name>
        <dbReference type="ChEBI" id="CHEBI:30616"/>
    </ligand>
</feature>
<dbReference type="InterPro" id="IPR041552">
    <property type="entry name" value="UvrA_DNA-bd"/>
</dbReference>
<organism evidence="19 20">
    <name type="scientific">Acidisoma cellulosilyticum</name>
    <dbReference type="NCBI Taxonomy" id="2802395"/>
    <lineage>
        <taxon>Bacteria</taxon>
        <taxon>Pseudomonadati</taxon>
        <taxon>Pseudomonadota</taxon>
        <taxon>Alphaproteobacteria</taxon>
        <taxon>Acetobacterales</taxon>
        <taxon>Acidocellaceae</taxon>
        <taxon>Acidisoma</taxon>
    </lineage>
</organism>
<dbReference type="InterPro" id="IPR013815">
    <property type="entry name" value="ATP_grasp_subdomain_1"/>
</dbReference>
<keyword evidence="6 17" id="KW-0227">DNA damage</keyword>
<dbReference type="Pfam" id="PF17755">
    <property type="entry name" value="UvrA_DNA-bind"/>
    <property type="match status" value="1"/>
</dbReference>
<dbReference type="Gene3D" id="1.10.8.280">
    <property type="entry name" value="ABC transporter ATPase domain-like"/>
    <property type="match status" value="1"/>
</dbReference>
<evidence type="ECO:0000256" key="16">
    <source>
        <dbReference type="ARBA" id="ARBA00042156"/>
    </source>
</evidence>
<dbReference type="GO" id="GO:0009381">
    <property type="term" value="F:excinuclease ABC activity"/>
    <property type="evidence" value="ECO:0007669"/>
    <property type="project" value="UniProtKB-UniRule"/>
</dbReference>
<keyword evidence="13 17" id="KW-0234">DNA repair</keyword>
<keyword evidence="5 17" id="KW-0547">Nucleotide-binding</keyword>
<comment type="subcellular location">
    <subcellularLocation>
        <location evidence="1 17">Cytoplasm</location>
    </subcellularLocation>
</comment>
<dbReference type="NCBIfam" id="TIGR00630">
    <property type="entry name" value="uvra"/>
    <property type="match status" value="1"/>
</dbReference>
<evidence type="ECO:0000256" key="4">
    <source>
        <dbReference type="ARBA" id="ARBA00022737"/>
    </source>
</evidence>
<evidence type="ECO:0000256" key="15">
    <source>
        <dbReference type="ARBA" id="ARBA00039316"/>
    </source>
</evidence>
<dbReference type="GO" id="GO:0008270">
    <property type="term" value="F:zinc ion binding"/>
    <property type="evidence" value="ECO:0007669"/>
    <property type="project" value="UniProtKB-UniRule"/>
</dbReference>
<dbReference type="FunFam" id="1.20.1580.10:FF:000002">
    <property type="entry name" value="UvrABC system protein A"/>
    <property type="match status" value="1"/>
</dbReference>
<dbReference type="Proteomes" id="UP000721844">
    <property type="component" value="Unassembled WGS sequence"/>
</dbReference>
<evidence type="ECO:0000256" key="3">
    <source>
        <dbReference type="ARBA" id="ARBA00022723"/>
    </source>
</evidence>
<dbReference type="GO" id="GO:0005524">
    <property type="term" value="F:ATP binding"/>
    <property type="evidence" value="ECO:0007669"/>
    <property type="project" value="UniProtKB-UniRule"/>
</dbReference>
<evidence type="ECO:0000256" key="6">
    <source>
        <dbReference type="ARBA" id="ARBA00022763"/>
    </source>
</evidence>
<evidence type="ECO:0000313" key="20">
    <source>
        <dbReference type="Proteomes" id="UP000721844"/>
    </source>
</evidence>
<dbReference type="PANTHER" id="PTHR43152:SF3">
    <property type="entry name" value="UVRABC SYSTEM PROTEIN A"/>
    <property type="match status" value="1"/>
</dbReference>
<dbReference type="CDD" id="cd03270">
    <property type="entry name" value="ABC_UvrA_I"/>
    <property type="match status" value="1"/>
</dbReference>
<dbReference type="FunFam" id="3.40.50.300:FF:000028">
    <property type="entry name" value="UvrABC system protein A"/>
    <property type="match status" value="1"/>
</dbReference>
<evidence type="ECO:0000256" key="14">
    <source>
        <dbReference type="ARBA" id="ARBA00038000"/>
    </source>
</evidence>
<proteinExistence type="inferred from homology"/>
<keyword evidence="2 17" id="KW-0963">Cytoplasm</keyword>
<evidence type="ECO:0000313" key="19">
    <source>
        <dbReference type="EMBL" id="MCB8880610.1"/>
    </source>
</evidence>
<evidence type="ECO:0000256" key="12">
    <source>
        <dbReference type="ARBA" id="ARBA00023125"/>
    </source>
</evidence>
<comment type="similarity">
    <text evidence="14 17">Belongs to the ABC transporter superfamily. UvrA family.</text>
</comment>
<evidence type="ECO:0000256" key="17">
    <source>
        <dbReference type="HAMAP-Rule" id="MF_00205"/>
    </source>
</evidence>
<accession>A0A963Z2E3</accession>
<dbReference type="HAMAP" id="MF_00205">
    <property type="entry name" value="UvrA"/>
    <property type="match status" value="1"/>
</dbReference>
<dbReference type="Pfam" id="PF17760">
    <property type="entry name" value="UvrA_inter"/>
    <property type="match status" value="1"/>
</dbReference>
<evidence type="ECO:0000256" key="9">
    <source>
        <dbReference type="ARBA" id="ARBA00022833"/>
    </source>
</evidence>
<gene>
    <name evidence="17 19" type="primary">uvrA</name>
    <name evidence="19" type="ORF">ACELLULO517_10225</name>
</gene>
<dbReference type="NCBIfam" id="NF001503">
    <property type="entry name" value="PRK00349.1"/>
    <property type="match status" value="1"/>
</dbReference>
<keyword evidence="11 17" id="KW-0267">Excision nuclease</keyword>
<sequence>MVGYAGADARRGSPKLVREQVANINSEYGPPIVAQNRVAQVPAGSSITVRGAREHNLKNIDVQIPRDSLVVITGLSGSGKSSLAFDTIYAEGQRRYVESLSSYARQFLELMGKPDVDSIEGLSPAISIEQKTTSRNPRSTVGTVTEIHDYMRLLWARVGVPYSPATGLPIEAQTISQMVDRVMAMPEGTRLLLLAPVVRDRKGEYRKELAELQRKGFTRAKVDGTLYEIAEVPSLNRKLKHDIEAVVDRIVVRPGIETRLADSFESAISLADGIAYTEPPDAPKDGSARTTFSSRFACPVSGFTIEEIEPRLFSFNSPHGACPACDGLGLETFFDAALVVPDERRPLNAGAIAPWASSQTPYYDQTLQGLAKHFKVKMTAPWADLPEHAQDGILNGTGNEPVELVYKDGVRAYSVTKPFEGVLKNLARRWKETDSAWAREELSRYQAEKPCAVCHGARLKPEALAVKIAASTIAEASELPIRRALPWFEGVLDQLTPQRQEIARRILREIVDRLRFLMDVGLDYLTLARGSTTLSGGESQRIRLASQIGSGLTGVLYVLDEPSIGLHQRDNERLLGTLRRLKSLGNTVLVVEHDEDAIRAADHVIDMGPAAGVNGGHVIAEGTPSEIAANPKSITGDYLSGRKSIAVPEQRRPVDPKRMLTLVGARGNNLKNVTAGFPLGTFTCITGVSGGGKSTLVIDTLYKAVSRRLMGSGEVPAAFDRIDGLEQLDKIIDIDQSPIGRTPRSNPATYTDVFAPIRDWFSELPDSRARGYKPGRFSFNVKGGRCEACSGDGLIKIEMHFLPDVFVTCDVCKGRRYNRETLEVKFREKSIADVLDMSVDEALPFFSAVPRIFDRLQLLAQVGLGYVKLGQQATTLSGGEAQRIKLAKELARRATGRTIYILDEPTTGLHFEDVRKLLEVLHRLVDQGNTIVVIEHNLEVIKTADWILDLGPEGGDGGGQVVAEGTPEMIAANPASHTGRFLAPLVQAKAVEEKPARRRKRA</sequence>
<evidence type="ECO:0000256" key="5">
    <source>
        <dbReference type="ARBA" id="ARBA00022741"/>
    </source>
</evidence>
<comment type="function">
    <text evidence="17">The UvrABC repair system catalyzes the recognition and processing of DNA lesions. UvrA is an ATPase and a DNA-binding protein. A damage recognition complex composed of 2 UvrA and 2 UvrB subunits scans DNA for abnormalities. When the presence of a lesion has been verified by UvrB, the UvrA molecules dissociate.</text>
</comment>
<dbReference type="PROSITE" id="PS00211">
    <property type="entry name" value="ABC_TRANSPORTER_1"/>
    <property type="match status" value="2"/>
</dbReference>
<feature type="zinc finger region" description="C4-type" evidence="17">
    <location>
        <begin position="786"/>
        <end position="812"/>
    </location>
</feature>
<dbReference type="EMBL" id="JAESVA010000003">
    <property type="protein sequence ID" value="MCB8880610.1"/>
    <property type="molecule type" value="Genomic_DNA"/>
</dbReference>
<keyword evidence="9 17" id="KW-0862">Zinc</keyword>
<dbReference type="Gene3D" id="3.40.50.300">
    <property type="entry name" value="P-loop containing nucleotide triphosphate hydrolases"/>
    <property type="match status" value="2"/>
</dbReference>
<evidence type="ECO:0000259" key="18">
    <source>
        <dbReference type="PROSITE" id="PS50893"/>
    </source>
</evidence>
<keyword evidence="8 17" id="KW-0863">Zinc-finger</keyword>
<dbReference type="AlphaFoldDB" id="A0A963Z2E3"/>
<evidence type="ECO:0000256" key="13">
    <source>
        <dbReference type="ARBA" id="ARBA00023204"/>
    </source>
</evidence>
<evidence type="ECO:0000256" key="11">
    <source>
        <dbReference type="ARBA" id="ARBA00022881"/>
    </source>
</evidence>
<dbReference type="Gene3D" id="3.30.1490.20">
    <property type="entry name" value="ATP-grasp fold, A domain"/>
    <property type="match status" value="1"/>
</dbReference>
<dbReference type="PROSITE" id="PS50893">
    <property type="entry name" value="ABC_TRANSPORTER_2"/>
    <property type="match status" value="1"/>
</dbReference>
<dbReference type="GO" id="GO:0009380">
    <property type="term" value="C:excinuclease repair complex"/>
    <property type="evidence" value="ECO:0007669"/>
    <property type="project" value="InterPro"/>
</dbReference>
<comment type="caution">
    <text evidence="17">Lacks conserved residue(s) required for the propagation of feature annotation.</text>
</comment>
<dbReference type="GO" id="GO:0005737">
    <property type="term" value="C:cytoplasm"/>
    <property type="evidence" value="ECO:0007669"/>
    <property type="project" value="UniProtKB-SubCell"/>
</dbReference>
<dbReference type="GO" id="GO:0016887">
    <property type="term" value="F:ATP hydrolysis activity"/>
    <property type="evidence" value="ECO:0007669"/>
    <property type="project" value="InterPro"/>
</dbReference>
<dbReference type="GO" id="GO:0006289">
    <property type="term" value="P:nucleotide-excision repair"/>
    <property type="evidence" value="ECO:0007669"/>
    <property type="project" value="UniProtKB-UniRule"/>
</dbReference>
<keyword evidence="17" id="KW-0742">SOS response</keyword>
<evidence type="ECO:0000256" key="7">
    <source>
        <dbReference type="ARBA" id="ARBA00022769"/>
    </source>
</evidence>
<dbReference type="SMART" id="SM00382">
    <property type="entry name" value="AAA"/>
    <property type="match status" value="2"/>
</dbReference>
<dbReference type="PANTHER" id="PTHR43152">
    <property type="entry name" value="UVRABC SYSTEM PROTEIN A"/>
    <property type="match status" value="1"/>
</dbReference>
<dbReference type="InterPro" id="IPR003593">
    <property type="entry name" value="AAA+_ATPase"/>
</dbReference>
<evidence type="ECO:0000256" key="10">
    <source>
        <dbReference type="ARBA" id="ARBA00022840"/>
    </source>
</evidence>
<feature type="domain" description="ABC transporter" evidence="18">
    <location>
        <begin position="654"/>
        <end position="983"/>
    </location>
</feature>
<evidence type="ECO:0000256" key="8">
    <source>
        <dbReference type="ARBA" id="ARBA00022771"/>
    </source>
</evidence>
<feature type="binding site" evidence="17">
    <location>
        <begin position="687"/>
        <end position="694"/>
    </location>
    <ligand>
        <name>ATP</name>
        <dbReference type="ChEBI" id="CHEBI:30616"/>
    </ligand>
</feature>
<keyword evidence="20" id="KW-1185">Reference proteome</keyword>
<reference evidence="19 20" key="1">
    <citation type="journal article" date="2021" name="Microorganisms">
        <title>Acidisoma silvae sp. nov. and Acidisomacellulosilytica sp. nov., Two Acidophilic Bacteria Isolated from Decaying Wood, Hydrolyzing Cellulose and Producing Poly-3-hydroxybutyrate.</title>
        <authorList>
            <person name="Mieszkin S."/>
            <person name="Pouder E."/>
            <person name="Uroz S."/>
            <person name="Simon-Colin C."/>
            <person name="Alain K."/>
        </authorList>
    </citation>
    <scope>NUCLEOTIDE SEQUENCE [LARGE SCALE GENOMIC DNA]</scope>
    <source>
        <strain evidence="19 20">HW T5.17</strain>
    </source>
</reference>
<dbReference type="InterPro" id="IPR041102">
    <property type="entry name" value="UvrA_inter"/>
</dbReference>
<dbReference type="SUPFAM" id="SSF52540">
    <property type="entry name" value="P-loop containing nucleoside triphosphate hydrolases"/>
    <property type="match status" value="2"/>
</dbReference>
<comment type="subunit">
    <text evidence="17">Forms a heterotetramer with UvrB during the search for lesions.</text>
</comment>
<dbReference type="InterPro" id="IPR003439">
    <property type="entry name" value="ABC_transporter-like_ATP-bd"/>
</dbReference>
<keyword evidence="10 17" id="KW-0067">ATP-binding</keyword>
<name>A0A963Z2E3_9PROT</name>
<keyword evidence="12 17" id="KW-0238">DNA-binding</keyword>
<evidence type="ECO:0000256" key="2">
    <source>
        <dbReference type="ARBA" id="ARBA00022490"/>
    </source>
</evidence>
<dbReference type="Gene3D" id="1.20.1580.10">
    <property type="entry name" value="ABC transporter ATPase like domain"/>
    <property type="match status" value="2"/>
</dbReference>
<evidence type="ECO:0000256" key="1">
    <source>
        <dbReference type="ARBA" id="ARBA00004496"/>
    </source>
</evidence>
<keyword evidence="7 17" id="KW-0228">DNA excision</keyword>
<dbReference type="InterPro" id="IPR004602">
    <property type="entry name" value="UvrA"/>
</dbReference>
<keyword evidence="3 17" id="KW-0479">Metal-binding</keyword>
<dbReference type="GO" id="GO:0003677">
    <property type="term" value="F:DNA binding"/>
    <property type="evidence" value="ECO:0007669"/>
    <property type="project" value="UniProtKB-UniRule"/>
</dbReference>
<keyword evidence="4 17" id="KW-0677">Repeat</keyword>
<dbReference type="InterPro" id="IPR017871">
    <property type="entry name" value="ABC_transporter-like_CS"/>
</dbReference>
<dbReference type="GO" id="GO:0009432">
    <property type="term" value="P:SOS response"/>
    <property type="evidence" value="ECO:0007669"/>
    <property type="project" value="UniProtKB-UniRule"/>
</dbReference>
<protein>
    <recommendedName>
        <fullName evidence="15 17">UvrABC system protein A</fullName>
        <shortName evidence="17">UvrA protein</shortName>
    </recommendedName>
    <alternativeName>
        <fullName evidence="16 17">Excinuclease ABC subunit A</fullName>
    </alternativeName>
</protein>
<keyword evidence="19" id="KW-0378">Hydrolase</keyword>